<dbReference type="GO" id="GO:0016020">
    <property type="term" value="C:membrane"/>
    <property type="evidence" value="ECO:0007669"/>
    <property type="project" value="UniProtKB-SubCell"/>
</dbReference>
<evidence type="ECO:0000256" key="10">
    <source>
        <dbReference type="ARBA" id="ARBA00022801"/>
    </source>
</evidence>
<comment type="subunit">
    <text evidence="17">Homodimer. May form higher multimers.</text>
</comment>
<name>A0A553MMG2_9TELE</name>
<sequence>MAPAVGLLWVLLLSLPVLTYASTPSFKVDYHHNCFLKDGEPFRYISGSIHYSRIPRVYWKDRLLKMYMAGLNAIQTYVPWNIHEPVPGQFNFSGDHDLEAFLQLCQDIGLLVIMRPGPYICAEWEMGGLPAWLLKKKDIVLRSSDPDYIASVDKWMGKLLPILKQYLYQNGGPIITVQVENEYGSYYACDFNYMRHLRDLFRYYLGDEVVLFTTDGAALGFVKCGTLQGLYATVDFGPAAVVKSLNEILETGANVNLYMFIGGTNFGYWNGANYPYAPQPTSYDYDAPLSEAGDLTEKYFSIREVIKMYRNIPKGVPPPSTPKFAYGQVEMKKLNTVSESLDVLSFSGPLKTLYPPSFTDLNQAFGFVLYQTVLPIDCLKPTPLSSPLNGVHDRAYISINGVAVGILERDKALTINITGKAGSRVDILGLVSNLTLGADVLENWMVYSLSIDEAGQVWINGFNLGRYWPSRGPQVTLFVPAHLLSTSFQNNITVLELEAAPCSSGSCWVEFTDVPVINSTVSIGILYKVQTMVDNRYATALVIGSVLSLLATVYLSVAMGTQHWYQYHSLPASNDINNGSDLQSLRQDFDGEDVDEQIYSVALFRLNGTLGLWWRCIQIPPEGQRIRESAPAMVTKCQAFTLQQQWESKYKSPGNINSGEDLLRTYLWKCQFLLPLVSVGLVFLSALIGLFACLCRSITPTLFVGLLHLMAGLCSLATVFCFLMGVDLLHNISEPPEGMDYTPAWSLFLALVSSPLQIMAAALFIWAARSHRQHYTRMTAYRVA</sequence>
<dbReference type="InterPro" id="IPR048912">
    <property type="entry name" value="BetaGal1-like_ABD1"/>
</dbReference>
<keyword evidence="13" id="KW-1015">Disulfide bond</keyword>
<dbReference type="GO" id="GO:0006689">
    <property type="term" value="P:ganglioside catabolic process"/>
    <property type="evidence" value="ECO:0007669"/>
    <property type="project" value="UniProtKB-ARBA"/>
</dbReference>
<dbReference type="Gene3D" id="2.60.120.260">
    <property type="entry name" value="Galactose-binding domain-like"/>
    <property type="match status" value="2"/>
</dbReference>
<evidence type="ECO:0000256" key="17">
    <source>
        <dbReference type="ARBA" id="ARBA00046753"/>
    </source>
</evidence>
<evidence type="ECO:0000256" key="14">
    <source>
        <dbReference type="ARBA" id="ARBA00023180"/>
    </source>
</evidence>
<evidence type="ECO:0000256" key="21">
    <source>
        <dbReference type="SAM" id="SignalP"/>
    </source>
</evidence>
<comment type="subcellular location">
    <subcellularLocation>
        <location evidence="4">Lysosome</location>
    </subcellularLocation>
    <subcellularLocation>
        <location evidence="3">Membrane</location>
        <topology evidence="3">Multi-pass membrane protein</topology>
    </subcellularLocation>
</comment>
<dbReference type="Gene3D" id="3.20.20.80">
    <property type="entry name" value="Glycosidases"/>
    <property type="match status" value="1"/>
</dbReference>
<dbReference type="Pfam" id="PF13903">
    <property type="entry name" value="Claudin_2"/>
    <property type="match status" value="1"/>
</dbReference>
<dbReference type="GO" id="GO:0005764">
    <property type="term" value="C:lysosome"/>
    <property type="evidence" value="ECO:0007669"/>
    <property type="project" value="UniProtKB-SubCell"/>
</dbReference>
<organism evidence="25 26">
    <name type="scientific">Danionella cerebrum</name>
    <dbReference type="NCBI Taxonomy" id="2873325"/>
    <lineage>
        <taxon>Eukaryota</taxon>
        <taxon>Metazoa</taxon>
        <taxon>Chordata</taxon>
        <taxon>Craniata</taxon>
        <taxon>Vertebrata</taxon>
        <taxon>Euteleostomi</taxon>
        <taxon>Actinopterygii</taxon>
        <taxon>Neopterygii</taxon>
        <taxon>Teleostei</taxon>
        <taxon>Ostariophysi</taxon>
        <taxon>Cypriniformes</taxon>
        <taxon>Danionidae</taxon>
        <taxon>Danioninae</taxon>
        <taxon>Danionella</taxon>
    </lineage>
</organism>
<evidence type="ECO:0000256" key="11">
    <source>
        <dbReference type="ARBA" id="ARBA00022989"/>
    </source>
</evidence>
<evidence type="ECO:0000259" key="24">
    <source>
        <dbReference type="Pfam" id="PF21467"/>
    </source>
</evidence>
<evidence type="ECO:0000259" key="23">
    <source>
        <dbReference type="Pfam" id="PF21317"/>
    </source>
</evidence>
<dbReference type="OrthoDB" id="1657402at2759"/>
<dbReference type="InterPro" id="IPR004031">
    <property type="entry name" value="PMP22/EMP/MP20/Claudin"/>
</dbReference>
<proteinExistence type="inferred from homology"/>
<feature type="transmembrane region" description="Helical" evidence="20">
    <location>
        <begin position="745"/>
        <end position="768"/>
    </location>
</feature>
<feature type="signal peptide" evidence="21">
    <location>
        <begin position="1"/>
        <end position="21"/>
    </location>
</feature>
<dbReference type="GO" id="GO:0005975">
    <property type="term" value="P:carbohydrate metabolic process"/>
    <property type="evidence" value="ECO:0007669"/>
    <property type="project" value="InterPro"/>
</dbReference>
<keyword evidence="8 20" id="KW-0812">Transmembrane</keyword>
<dbReference type="InterPro" id="IPR017853">
    <property type="entry name" value="GH"/>
</dbReference>
<evidence type="ECO:0000256" key="8">
    <source>
        <dbReference type="ARBA" id="ARBA00022692"/>
    </source>
</evidence>
<evidence type="ECO:0000256" key="12">
    <source>
        <dbReference type="ARBA" id="ARBA00023136"/>
    </source>
</evidence>
<evidence type="ECO:0000256" key="13">
    <source>
        <dbReference type="ARBA" id="ARBA00023157"/>
    </source>
</evidence>
<comment type="similarity">
    <text evidence="5 19">Belongs to the glycosyl hydrolase 35 family.</text>
</comment>
<evidence type="ECO:0000259" key="22">
    <source>
        <dbReference type="Pfam" id="PF01301"/>
    </source>
</evidence>
<evidence type="ECO:0000256" key="7">
    <source>
        <dbReference type="ARBA" id="ARBA00013303"/>
    </source>
</evidence>
<feature type="chain" id="PRO_5021897403" description="Beta-galactosidase" evidence="21">
    <location>
        <begin position="22"/>
        <end position="784"/>
    </location>
</feature>
<evidence type="ECO:0000256" key="9">
    <source>
        <dbReference type="ARBA" id="ARBA00022729"/>
    </source>
</evidence>
<accession>A0A553MMG2</accession>
<dbReference type="FunFam" id="3.20.20.80:FF:000017">
    <property type="entry name" value="Beta-galactosidase"/>
    <property type="match status" value="1"/>
</dbReference>
<evidence type="ECO:0000256" key="6">
    <source>
        <dbReference type="ARBA" id="ARBA00012756"/>
    </source>
</evidence>
<dbReference type="InterPro" id="IPR019801">
    <property type="entry name" value="Glyco_hydro_35_CS"/>
</dbReference>
<keyword evidence="14" id="KW-0325">Glycoprotein</keyword>
<dbReference type="EMBL" id="SRMA01027349">
    <property type="protein sequence ID" value="TRY54378.1"/>
    <property type="molecule type" value="Genomic_DNA"/>
</dbReference>
<dbReference type="Pfam" id="PF01301">
    <property type="entry name" value="Glyco_hydro_35"/>
    <property type="match status" value="2"/>
</dbReference>
<keyword evidence="11 20" id="KW-1133">Transmembrane helix</keyword>
<evidence type="ECO:0000256" key="2">
    <source>
        <dbReference type="ARBA" id="ARBA00002691"/>
    </source>
</evidence>
<comment type="catalytic activity">
    <reaction evidence="1 18">
        <text>Hydrolysis of terminal non-reducing beta-D-galactose residues in beta-D-galactosides.</text>
        <dbReference type="EC" id="3.2.1.23"/>
    </reaction>
</comment>
<dbReference type="SUPFAM" id="SSF49785">
    <property type="entry name" value="Galactose-binding domain-like"/>
    <property type="match status" value="1"/>
</dbReference>
<dbReference type="Proteomes" id="UP000316079">
    <property type="component" value="Unassembled WGS sequence"/>
</dbReference>
<comment type="caution">
    <text evidence="25">The sequence shown here is derived from an EMBL/GenBank/DDBJ whole genome shotgun (WGS) entry which is preliminary data.</text>
</comment>
<evidence type="ECO:0000313" key="25">
    <source>
        <dbReference type="EMBL" id="TRY54378.1"/>
    </source>
</evidence>
<keyword evidence="10 18" id="KW-0378">Hydrolase</keyword>
<keyword evidence="9 21" id="KW-0732">Signal</keyword>
<evidence type="ECO:0000256" key="3">
    <source>
        <dbReference type="ARBA" id="ARBA00004141"/>
    </source>
</evidence>
<dbReference type="SUPFAM" id="SSF51445">
    <property type="entry name" value="(Trans)glycosidases"/>
    <property type="match status" value="1"/>
</dbReference>
<dbReference type="Gene3D" id="1.20.140.150">
    <property type="match status" value="1"/>
</dbReference>
<dbReference type="PANTHER" id="PTHR23421">
    <property type="entry name" value="BETA-GALACTOSIDASE RELATED"/>
    <property type="match status" value="1"/>
</dbReference>
<keyword evidence="12 20" id="KW-0472">Membrane</keyword>
<evidence type="ECO:0000256" key="5">
    <source>
        <dbReference type="ARBA" id="ARBA00009809"/>
    </source>
</evidence>
<evidence type="ECO:0000256" key="15">
    <source>
        <dbReference type="ARBA" id="ARBA00023228"/>
    </source>
</evidence>
<dbReference type="GO" id="GO:0004565">
    <property type="term" value="F:beta-galactosidase activity"/>
    <property type="evidence" value="ECO:0007669"/>
    <property type="project" value="UniProtKB-EC"/>
</dbReference>
<evidence type="ECO:0000256" key="1">
    <source>
        <dbReference type="ARBA" id="ARBA00001412"/>
    </source>
</evidence>
<feature type="transmembrane region" description="Helical" evidence="20">
    <location>
        <begin position="702"/>
        <end position="725"/>
    </location>
</feature>
<dbReference type="AlphaFoldDB" id="A0A553MMG2"/>
<keyword evidence="16 18" id="KW-0326">Glycosidase</keyword>
<dbReference type="PRINTS" id="PR00742">
    <property type="entry name" value="GLHYDRLASE35"/>
</dbReference>
<dbReference type="GO" id="GO:0042340">
    <property type="term" value="P:keratan sulfate proteoglycan catabolic process"/>
    <property type="evidence" value="ECO:0007669"/>
    <property type="project" value="UniProtKB-ARBA"/>
</dbReference>
<dbReference type="PROSITE" id="PS01182">
    <property type="entry name" value="GLYCOSYL_HYDROL_F35"/>
    <property type="match status" value="1"/>
</dbReference>
<feature type="domain" description="Beta-galactosidase 1-like first all-beta" evidence="23">
    <location>
        <begin position="355"/>
        <end position="428"/>
    </location>
</feature>
<dbReference type="InterPro" id="IPR031330">
    <property type="entry name" value="Gly_Hdrlase_35_cat"/>
</dbReference>
<reference evidence="25 26" key="1">
    <citation type="journal article" date="2019" name="Sci. Data">
        <title>Hybrid genome assembly and annotation of Danionella translucida.</title>
        <authorList>
            <person name="Kadobianskyi M."/>
            <person name="Schulze L."/>
            <person name="Schuelke M."/>
            <person name="Judkewitz B."/>
        </authorList>
    </citation>
    <scope>NUCLEOTIDE SEQUENCE [LARGE SCALE GENOMIC DNA]</scope>
    <source>
        <strain evidence="25 26">Bolton</strain>
    </source>
</reference>
<feature type="domain" description="Glycoside hydrolase 35 catalytic" evidence="22">
    <location>
        <begin position="241"/>
        <end position="308"/>
    </location>
</feature>
<evidence type="ECO:0000256" key="4">
    <source>
        <dbReference type="ARBA" id="ARBA00004371"/>
    </source>
</evidence>
<feature type="domain" description="Beta-galactosidase galactose-binding" evidence="24">
    <location>
        <begin position="453"/>
        <end position="486"/>
    </location>
</feature>
<dbReference type="Pfam" id="PF21467">
    <property type="entry name" value="BetaGal_gal-bd"/>
    <property type="match status" value="1"/>
</dbReference>
<dbReference type="FunFam" id="2.60.120.260:FF:000115">
    <property type="entry name" value="Beta-galactosidase"/>
    <property type="match status" value="1"/>
</dbReference>
<dbReference type="InterPro" id="IPR048913">
    <property type="entry name" value="BetaGal_gal-bd"/>
</dbReference>
<dbReference type="EC" id="3.2.1.23" evidence="6 18"/>
<evidence type="ECO:0000256" key="18">
    <source>
        <dbReference type="RuleBase" id="RU000675"/>
    </source>
</evidence>
<evidence type="ECO:0000313" key="26">
    <source>
        <dbReference type="Proteomes" id="UP000316079"/>
    </source>
</evidence>
<dbReference type="GO" id="GO:0005576">
    <property type="term" value="C:extracellular region"/>
    <property type="evidence" value="ECO:0007669"/>
    <property type="project" value="UniProtKB-ARBA"/>
</dbReference>
<evidence type="ECO:0000256" key="16">
    <source>
        <dbReference type="ARBA" id="ARBA00023295"/>
    </source>
</evidence>
<keyword evidence="26" id="KW-1185">Reference proteome</keyword>
<feature type="domain" description="Glycoside hydrolase 35 catalytic" evidence="22">
    <location>
        <begin position="35"/>
        <end position="240"/>
    </location>
</feature>
<dbReference type="STRING" id="623744.A0A553MMG2"/>
<dbReference type="InterPro" id="IPR008979">
    <property type="entry name" value="Galactose-bd-like_sf"/>
</dbReference>
<comment type="function">
    <text evidence="2">Cleaves beta-linked terminal galactosyl residues from gangliosides, glycoproteins, and glycosaminoglycans.</text>
</comment>
<dbReference type="InterPro" id="IPR001944">
    <property type="entry name" value="Glycoside_Hdrlase_35"/>
</dbReference>
<gene>
    <name evidence="25" type="ORF">DNTS_031392</name>
</gene>
<keyword evidence="15" id="KW-0458">Lysosome</keyword>
<evidence type="ECO:0000256" key="19">
    <source>
        <dbReference type="RuleBase" id="RU003679"/>
    </source>
</evidence>
<dbReference type="Pfam" id="PF21317">
    <property type="entry name" value="BetaGal_ABD_1"/>
    <property type="match status" value="1"/>
</dbReference>
<feature type="transmembrane region" description="Helical" evidence="20">
    <location>
        <begin position="672"/>
        <end position="695"/>
    </location>
</feature>
<protein>
    <recommendedName>
        <fullName evidence="7 18">Beta-galactosidase</fullName>
        <ecNumber evidence="6 18">3.2.1.23</ecNumber>
    </recommendedName>
</protein>
<evidence type="ECO:0000256" key="20">
    <source>
        <dbReference type="SAM" id="Phobius"/>
    </source>
</evidence>